<gene>
    <name evidence="1" type="ORF">OWV82_009997</name>
</gene>
<keyword evidence="1" id="KW-0378">Hydrolase</keyword>
<evidence type="ECO:0000313" key="2">
    <source>
        <dbReference type="Proteomes" id="UP001164539"/>
    </source>
</evidence>
<name>A0ACC1Y549_MELAZ</name>
<reference evidence="1 2" key="1">
    <citation type="journal article" date="2023" name="Science">
        <title>Complex scaffold remodeling in plant triterpene biosynthesis.</title>
        <authorList>
            <person name="De La Pena R."/>
            <person name="Hodgson H."/>
            <person name="Liu J.C."/>
            <person name="Stephenson M.J."/>
            <person name="Martin A.C."/>
            <person name="Owen C."/>
            <person name="Harkess A."/>
            <person name="Leebens-Mack J."/>
            <person name="Jimenez L.E."/>
            <person name="Osbourn A."/>
            <person name="Sattely E.S."/>
        </authorList>
    </citation>
    <scope>NUCLEOTIDE SEQUENCE [LARGE SCALE GENOMIC DNA]</scope>
    <source>
        <strain evidence="2">cv. JPN11</strain>
        <tissue evidence="1">Leaf</tissue>
    </source>
</reference>
<sequence>MAALFFMTPCSMNMKTTRRWQGKNQSLDGRGNNNKPHRLIPASGLQLKTNIQALPTIDRLSPPAEMLKNKRDQMASTPTTMPQRENIIEQLDMMAGPNSGIMVENGLVFRQYFIVRSFDIGSDFKMSIAALMNYLQETTLNHLKKVGLMADGFGSSAKMSANNLIWVACSSQIELDYYPSWDDVIQVDTWKYRSGKIGVGFDWNVRDSKTGESIIRATRKQGNSEKLSEEIAEEMKPFLKECDPIVHKDRRKLLQMDIDNADHVRTGIMPGWTDMDGNQHVSHIKLINYVLQSVPSSFVENHELSAISLEYRNECNGNSNLQSLSKVTSNNNNHLEY</sequence>
<organism evidence="1 2">
    <name type="scientific">Melia azedarach</name>
    <name type="common">Chinaberry tree</name>
    <dbReference type="NCBI Taxonomy" id="155640"/>
    <lineage>
        <taxon>Eukaryota</taxon>
        <taxon>Viridiplantae</taxon>
        <taxon>Streptophyta</taxon>
        <taxon>Embryophyta</taxon>
        <taxon>Tracheophyta</taxon>
        <taxon>Spermatophyta</taxon>
        <taxon>Magnoliopsida</taxon>
        <taxon>eudicotyledons</taxon>
        <taxon>Gunneridae</taxon>
        <taxon>Pentapetalae</taxon>
        <taxon>rosids</taxon>
        <taxon>malvids</taxon>
        <taxon>Sapindales</taxon>
        <taxon>Meliaceae</taxon>
        <taxon>Melia</taxon>
    </lineage>
</organism>
<dbReference type="EMBL" id="CM051398">
    <property type="protein sequence ID" value="KAJ4718298.1"/>
    <property type="molecule type" value="Genomic_DNA"/>
</dbReference>
<dbReference type="Proteomes" id="UP001164539">
    <property type="component" value="Chromosome 5"/>
</dbReference>
<keyword evidence="2" id="KW-1185">Reference proteome</keyword>
<comment type="caution">
    <text evidence="1">The sequence shown here is derived from an EMBL/GenBank/DDBJ whole genome shotgun (WGS) entry which is preliminary data.</text>
</comment>
<evidence type="ECO:0000313" key="1">
    <source>
        <dbReference type="EMBL" id="KAJ4718298.1"/>
    </source>
</evidence>
<proteinExistence type="predicted"/>
<protein>
    <submittedName>
        <fullName evidence="1">Acyl-[acyl-carrier-protein] hydrolase</fullName>
    </submittedName>
</protein>
<accession>A0ACC1Y549</accession>